<evidence type="ECO:0000313" key="3">
    <source>
        <dbReference type="Proteomes" id="UP000623250"/>
    </source>
</evidence>
<name>A0A8I1GA66_9HYPH</name>
<reference evidence="2 3" key="1">
    <citation type="submission" date="2020-12" db="EMBL/GenBank/DDBJ databases">
        <title>Revised draft genomes of Rhodomicrobium vannielii ATCC 17100 and Rhodomicrobium udaipurense JA643.</title>
        <authorList>
            <person name="Conners E.M."/>
            <person name="Davenport E.J."/>
            <person name="Bose A."/>
        </authorList>
    </citation>
    <scope>NUCLEOTIDE SEQUENCE [LARGE SCALE GENOMIC DNA]</scope>
    <source>
        <strain evidence="2 3">JA643</strain>
    </source>
</reference>
<protein>
    <submittedName>
        <fullName evidence="2">Thermonuclease family protein</fullName>
    </submittedName>
</protein>
<dbReference type="Gene3D" id="2.40.50.90">
    <property type="match status" value="1"/>
</dbReference>
<organism evidence="2 3">
    <name type="scientific">Rhodomicrobium udaipurense</name>
    <dbReference type="NCBI Taxonomy" id="1202716"/>
    <lineage>
        <taxon>Bacteria</taxon>
        <taxon>Pseudomonadati</taxon>
        <taxon>Pseudomonadota</taxon>
        <taxon>Alphaproteobacteria</taxon>
        <taxon>Hyphomicrobiales</taxon>
        <taxon>Hyphomicrobiaceae</taxon>
        <taxon>Rhodomicrobium</taxon>
    </lineage>
</organism>
<comment type="caution">
    <text evidence="2">The sequence shown here is derived from an EMBL/GenBank/DDBJ whole genome shotgun (WGS) entry which is preliminary data.</text>
</comment>
<dbReference type="InterPro" id="IPR016071">
    <property type="entry name" value="Staphylococal_nuclease_OB-fold"/>
</dbReference>
<dbReference type="Proteomes" id="UP000623250">
    <property type="component" value="Unassembled WGS sequence"/>
</dbReference>
<evidence type="ECO:0000313" key="2">
    <source>
        <dbReference type="EMBL" id="MBJ7543362.1"/>
    </source>
</evidence>
<proteinExistence type="predicted"/>
<dbReference type="EMBL" id="JAEMUK010000014">
    <property type="protein sequence ID" value="MBJ7543362.1"/>
    <property type="molecule type" value="Genomic_DNA"/>
</dbReference>
<dbReference type="Pfam" id="PF00565">
    <property type="entry name" value="SNase"/>
    <property type="match status" value="1"/>
</dbReference>
<keyword evidence="3" id="KW-1185">Reference proteome</keyword>
<evidence type="ECO:0000259" key="1">
    <source>
        <dbReference type="SMART" id="SM00318"/>
    </source>
</evidence>
<accession>A0A8I1GA66</accession>
<gene>
    <name evidence="2" type="ORF">JDN41_07310</name>
</gene>
<feature type="domain" description="TNase-like" evidence="1">
    <location>
        <begin position="67"/>
        <end position="192"/>
    </location>
</feature>
<sequence>MPPVPGNSGIWCVEWWAGSKVPRFISASGFRKATAAVCILAVLVAASPSRGQQGATAPACNLRSAGESAIATVTGPQTLRLADGRMIRLAEIIAAPPLPQQGGDTGHDATSYLKGALGKKVEVKIGGAERDRYGVTNAHLFVAGDPPLWLQQQLVSAGIALAAPQADNKSCFAALRAAEAIARAERRGNWGTAVFKILPASEPRLVANLVQTYQIVEGVAKGVARSGSRITLTFSDDKRFGFRAYAEGAAAKRLSGDGTAIVGKMVRIRGWVERKAGPSITATLPEQVEVVSGEEGAILR</sequence>
<dbReference type="SMART" id="SM00318">
    <property type="entry name" value="SNc"/>
    <property type="match status" value="1"/>
</dbReference>
<dbReference type="InterPro" id="IPR035437">
    <property type="entry name" value="SNase_OB-fold_sf"/>
</dbReference>
<dbReference type="RefSeq" id="WP_155955302.1">
    <property type="nucleotide sequence ID" value="NZ_JAEMUK010000014.1"/>
</dbReference>
<dbReference type="SUPFAM" id="SSF50199">
    <property type="entry name" value="Staphylococcal nuclease"/>
    <property type="match status" value="1"/>
</dbReference>
<dbReference type="AlphaFoldDB" id="A0A8I1GA66"/>